<dbReference type="PANTHER" id="PTHR12311:SF7">
    <property type="entry name" value="ACTIVATOR OF BASAL TRANSCRIPTION 1"/>
    <property type="match status" value="1"/>
</dbReference>
<evidence type="ECO:0000313" key="12">
    <source>
        <dbReference type="EMBL" id="KAK3318205.1"/>
    </source>
</evidence>
<dbReference type="GO" id="GO:0003723">
    <property type="term" value="F:RNA binding"/>
    <property type="evidence" value="ECO:0007669"/>
    <property type="project" value="UniProtKB-UniRule"/>
</dbReference>
<dbReference type="PROSITE" id="PS50102">
    <property type="entry name" value="RRM"/>
    <property type="match status" value="1"/>
</dbReference>
<dbReference type="PANTHER" id="PTHR12311">
    <property type="entry name" value="ACTIVATOR OF BASAL TRANSCRIPTION 1"/>
    <property type="match status" value="1"/>
</dbReference>
<evidence type="ECO:0000256" key="10">
    <source>
        <dbReference type="SAM" id="MobiDB-lite"/>
    </source>
</evidence>
<reference evidence="12" key="1">
    <citation type="journal article" date="2023" name="Mol. Phylogenet. Evol.">
        <title>Genome-scale phylogeny and comparative genomics of the fungal order Sordariales.</title>
        <authorList>
            <person name="Hensen N."/>
            <person name="Bonometti L."/>
            <person name="Westerberg I."/>
            <person name="Brannstrom I.O."/>
            <person name="Guillou S."/>
            <person name="Cros-Aarteil S."/>
            <person name="Calhoun S."/>
            <person name="Haridas S."/>
            <person name="Kuo A."/>
            <person name="Mondo S."/>
            <person name="Pangilinan J."/>
            <person name="Riley R."/>
            <person name="LaButti K."/>
            <person name="Andreopoulos B."/>
            <person name="Lipzen A."/>
            <person name="Chen C."/>
            <person name="Yan M."/>
            <person name="Daum C."/>
            <person name="Ng V."/>
            <person name="Clum A."/>
            <person name="Steindorff A."/>
            <person name="Ohm R.A."/>
            <person name="Martin F."/>
            <person name="Silar P."/>
            <person name="Natvig D.O."/>
            <person name="Lalanne C."/>
            <person name="Gautier V."/>
            <person name="Ament-Velasquez S.L."/>
            <person name="Kruys A."/>
            <person name="Hutchinson M.I."/>
            <person name="Powell A.J."/>
            <person name="Barry K."/>
            <person name="Miller A.N."/>
            <person name="Grigoriev I.V."/>
            <person name="Debuchy R."/>
            <person name="Gladieux P."/>
            <person name="Hiltunen Thoren M."/>
            <person name="Johannesson H."/>
        </authorList>
    </citation>
    <scope>NUCLEOTIDE SEQUENCE</scope>
    <source>
        <strain evidence="12">CBS 118394</strain>
    </source>
</reference>
<accession>A0AAE0I4E4</accession>
<name>A0AAE0I4E4_9PEZI</name>
<feature type="compositionally biased region" description="Basic and acidic residues" evidence="10">
    <location>
        <begin position="20"/>
        <end position="31"/>
    </location>
</feature>
<evidence type="ECO:0000256" key="5">
    <source>
        <dbReference type="ARBA" id="ARBA00022884"/>
    </source>
</evidence>
<sequence>MASERINNFLDADESDDDAERGYDSENDLQKGGRSAKRRKVEDDDHHDSGDDSDEHNDNDGGAKLTFSPTTTTKKTKQAHQNGEHEEDDEAQSEADEDDDEQSPTTITPTTTKEKKSSKSAAGELPDLTKPLHKKNLVATETAIKKSGVVYISRVPPFMKPAKVRSLLEPYGKINRMFLAPEDPASHSKRVRNGGNKKRSYTEGWVEFVSKKDAKKVCELLNARTIGGKKGGYYRDDIWNLLYLKGFKWNNLTEQIAAENAERASRMRAEISKSTKENKEFVRNLERAKVLDGMQSKAEAKLQRKKDLSGSGGGGGDEDVWQNNDVERDMGMSGTGLEKERKKRAVFKQVPLAKKRKLDEAAPEPVQRIGSKIF</sequence>
<comment type="function">
    <text evidence="7">Involved in the small subunit (SSU) processome assembly and function, and in the 18S rRNA synthesis. Required for the early cleavages at sites A0, A1 and A2.</text>
</comment>
<proteinExistence type="inferred from homology"/>
<reference evidence="12" key="2">
    <citation type="submission" date="2023-06" db="EMBL/GenBank/DDBJ databases">
        <authorList>
            <consortium name="Lawrence Berkeley National Laboratory"/>
            <person name="Haridas S."/>
            <person name="Hensen N."/>
            <person name="Bonometti L."/>
            <person name="Westerberg I."/>
            <person name="Brannstrom I.O."/>
            <person name="Guillou S."/>
            <person name="Cros-Aarteil S."/>
            <person name="Calhoun S."/>
            <person name="Kuo A."/>
            <person name="Mondo S."/>
            <person name="Pangilinan J."/>
            <person name="Riley R."/>
            <person name="Labutti K."/>
            <person name="Andreopoulos B."/>
            <person name="Lipzen A."/>
            <person name="Chen C."/>
            <person name="Yanf M."/>
            <person name="Daum C."/>
            <person name="Ng V."/>
            <person name="Clum A."/>
            <person name="Steindorff A."/>
            <person name="Ohm R."/>
            <person name="Martin F."/>
            <person name="Silar P."/>
            <person name="Natvig D."/>
            <person name="Lalanne C."/>
            <person name="Gautier V."/>
            <person name="Ament-Velasquez S.L."/>
            <person name="Kruys A."/>
            <person name="Hutchinson M.I."/>
            <person name="Powell A.J."/>
            <person name="Barry K."/>
            <person name="Miller A.N."/>
            <person name="Grigoriev I.V."/>
            <person name="Debuchy R."/>
            <person name="Gladieux P."/>
            <person name="Thoren M.H."/>
            <person name="Johannesson H."/>
        </authorList>
    </citation>
    <scope>NUCLEOTIDE SEQUENCE</scope>
    <source>
        <strain evidence="12">CBS 118394</strain>
    </source>
</reference>
<protein>
    <recommendedName>
        <fullName evidence="8">18S rRNA factor 2</fullName>
    </recommendedName>
</protein>
<feature type="compositionally biased region" description="Basic and acidic residues" evidence="10">
    <location>
        <begin position="40"/>
        <end position="61"/>
    </location>
</feature>
<feature type="region of interest" description="Disordered" evidence="10">
    <location>
        <begin position="355"/>
        <end position="374"/>
    </location>
</feature>
<evidence type="ECO:0000259" key="11">
    <source>
        <dbReference type="PROSITE" id="PS50102"/>
    </source>
</evidence>
<feature type="compositionally biased region" description="Acidic residues" evidence="10">
    <location>
        <begin position="85"/>
        <end position="102"/>
    </location>
</feature>
<organism evidence="12 13">
    <name type="scientific">Apodospora peruviana</name>
    <dbReference type="NCBI Taxonomy" id="516989"/>
    <lineage>
        <taxon>Eukaryota</taxon>
        <taxon>Fungi</taxon>
        <taxon>Dikarya</taxon>
        <taxon>Ascomycota</taxon>
        <taxon>Pezizomycotina</taxon>
        <taxon>Sordariomycetes</taxon>
        <taxon>Sordariomycetidae</taxon>
        <taxon>Sordariales</taxon>
        <taxon>Lasiosphaeriaceae</taxon>
        <taxon>Apodospora</taxon>
    </lineage>
</organism>
<keyword evidence="5 9" id="KW-0694">RNA-binding</keyword>
<dbReference type="CDD" id="cd12263">
    <property type="entry name" value="RRM_ABT1_like"/>
    <property type="match status" value="1"/>
</dbReference>
<keyword evidence="6" id="KW-0539">Nucleus</keyword>
<comment type="similarity">
    <text evidence="2">Belongs to the ESF2/ABP1 family.</text>
</comment>
<feature type="region of interest" description="Disordered" evidence="10">
    <location>
        <begin position="301"/>
        <end position="350"/>
    </location>
</feature>
<dbReference type="InterPro" id="IPR000504">
    <property type="entry name" value="RRM_dom"/>
</dbReference>
<evidence type="ECO:0000313" key="13">
    <source>
        <dbReference type="Proteomes" id="UP001283341"/>
    </source>
</evidence>
<keyword evidence="13" id="KW-1185">Reference proteome</keyword>
<dbReference type="GO" id="GO:0034462">
    <property type="term" value="P:small-subunit processome assembly"/>
    <property type="evidence" value="ECO:0007669"/>
    <property type="project" value="TreeGrafter"/>
</dbReference>
<comment type="caution">
    <text evidence="12">The sequence shown here is derived from an EMBL/GenBank/DDBJ whole genome shotgun (WGS) entry which is preliminary data.</text>
</comment>
<dbReference type="Gene3D" id="3.30.70.330">
    <property type="match status" value="1"/>
</dbReference>
<evidence type="ECO:0000256" key="2">
    <source>
        <dbReference type="ARBA" id="ARBA00005819"/>
    </source>
</evidence>
<evidence type="ECO:0000256" key="3">
    <source>
        <dbReference type="ARBA" id="ARBA00022517"/>
    </source>
</evidence>
<dbReference type="SUPFAM" id="SSF54928">
    <property type="entry name" value="RNA-binding domain, RBD"/>
    <property type="match status" value="1"/>
</dbReference>
<feature type="domain" description="RRM" evidence="11">
    <location>
        <begin position="148"/>
        <end position="230"/>
    </location>
</feature>
<dbReference type="Pfam" id="PF00076">
    <property type="entry name" value="RRM_1"/>
    <property type="match status" value="1"/>
</dbReference>
<dbReference type="InterPro" id="IPR039119">
    <property type="entry name" value="ABT1/Esf2"/>
</dbReference>
<dbReference type="InterPro" id="IPR012677">
    <property type="entry name" value="Nucleotide-bd_a/b_plait_sf"/>
</dbReference>
<dbReference type="AlphaFoldDB" id="A0AAE0I4E4"/>
<dbReference type="GO" id="GO:0000447">
    <property type="term" value="P:endonucleolytic cleavage in ITS1 to separate SSU-rRNA from 5.8S rRNA and LSU-rRNA from tricistronic rRNA transcript (SSU-rRNA, 5.8S rRNA, LSU-rRNA)"/>
    <property type="evidence" value="ECO:0007669"/>
    <property type="project" value="TreeGrafter"/>
</dbReference>
<dbReference type="GO" id="GO:0005730">
    <property type="term" value="C:nucleolus"/>
    <property type="evidence" value="ECO:0007669"/>
    <property type="project" value="UniProtKB-SubCell"/>
</dbReference>
<keyword evidence="3" id="KW-0690">Ribosome biogenesis</keyword>
<evidence type="ECO:0000256" key="7">
    <source>
        <dbReference type="ARBA" id="ARBA00025024"/>
    </source>
</evidence>
<dbReference type="InterPro" id="IPR035979">
    <property type="entry name" value="RBD_domain_sf"/>
</dbReference>
<dbReference type="FunFam" id="3.30.70.330:FF:001147">
    <property type="entry name" value="Pre-rRNA-processing protein esf-2"/>
    <property type="match status" value="1"/>
</dbReference>
<dbReference type="InterPro" id="IPR034353">
    <property type="entry name" value="ABT1/ESF2_RRM"/>
</dbReference>
<feature type="region of interest" description="Disordered" evidence="10">
    <location>
        <begin position="1"/>
        <end position="129"/>
    </location>
</feature>
<dbReference type="EMBL" id="JAUEDM010000004">
    <property type="protein sequence ID" value="KAK3318205.1"/>
    <property type="molecule type" value="Genomic_DNA"/>
</dbReference>
<dbReference type="GO" id="GO:0000480">
    <property type="term" value="P:endonucleolytic cleavage in 5'-ETS of tricistronic rRNA transcript (SSU-rRNA, 5.8S rRNA, LSU-rRNA)"/>
    <property type="evidence" value="ECO:0007669"/>
    <property type="project" value="TreeGrafter"/>
</dbReference>
<dbReference type="Proteomes" id="UP001283341">
    <property type="component" value="Unassembled WGS sequence"/>
</dbReference>
<evidence type="ECO:0000256" key="1">
    <source>
        <dbReference type="ARBA" id="ARBA00004604"/>
    </source>
</evidence>
<dbReference type="SMART" id="SM00360">
    <property type="entry name" value="RRM"/>
    <property type="match status" value="1"/>
</dbReference>
<evidence type="ECO:0000256" key="9">
    <source>
        <dbReference type="PROSITE-ProRule" id="PRU00176"/>
    </source>
</evidence>
<dbReference type="GO" id="GO:0000472">
    <property type="term" value="P:endonucleolytic cleavage to generate mature 5'-end of SSU-rRNA from (SSU-rRNA, 5.8S rRNA, LSU-rRNA)"/>
    <property type="evidence" value="ECO:0007669"/>
    <property type="project" value="TreeGrafter"/>
</dbReference>
<evidence type="ECO:0000256" key="6">
    <source>
        <dbReference type="ARBA" id="ARBA00023242"/>
    </source>
</evidence>
<gene>
    <name evidence="12" type="ORF">B0H66DRAFT_556471</name>
</gene>
<comment type="subcellular location">
    <subcellularLocation>
        <location evidence="1">Nucleus</location>
        <location evidence="1">Nucleolus</location>
    </subcellularLocation>
</comment>
<evidence type="ECO:0000256" key="8">
    <source>
        <dbReference type="ARBA" id="ARBA00032634"/>
    </source>
</evidence>
<keyword evidence="4" id="KW-0698">rRNA processing</keyword>
<evidence type="ECO:0000256" key="4">
    <source>
        <dbReference type="ARBA" id="ARBA00022552"/>
    </source>
</evidence>